<keyword evidence="6" id="KW-1185">Reference proteome</keyword>
<accession>A6NUT4</accession>
<dbReference type="Pfam" id="PF09479">
    <property type="entry name" value="Flg_new"/>
    <property type="match status" value="2"/>
</dbReference>
<dbReference type="eggNOG" id="COG4886">
    <property type="taxonomic scope" value="Bacteria"/>
</dbReference>
<keyword evidence="2" id="KW-0433">Leucine-rich repeat</keyword>
<gene>
    <name evidence="5" type="ORF">BACCAP_01968</name>
</gene>
<evidence type="ECO:0000256" key="2">
    <source>
        <dbReference type="ARBA" id="ARBA00022614"/>
    </source>
</evidence>
<feature type="region of interest" description="Disordered" evidence="4">
    <location>
        <begin position="438"/>
        <end position="458"/>
    </location>
</feature>
<dbReference type="InterPro" id="IPR025875">
    <property type="entry name" value="Leu-rich_rpt_4"/>
</dbReference>
<reference evidence="5 6" key="1">
    <citation type="submission" date="2007-04" db="EMBL/GenBank/DDBJ databases">
        <authorList>
            <person name="Fulton L."/>
            <person name="Clifton S."/>
            <person name="Fulton B."/>
            <person name="Xu J."/>
            <person name="Minx P."/>
            <person name="Pepin K.H."/>
            <person name="Johnson M."/>
            <person name="Thiruvilangam P."/>
            <person name="Bhonagiri V."/>
            <person name="Nash W.E."/>
            <person name="Mardis E.R."/>
            <person name="Wilson R.K."/>
        </authorList>
    </citation>
    <scope>NUCLEOTIDE SEQUENCE [LARGE SCALE GENOMIC DNA]</scope>
    <source>
        <strain evidence="5 6">ATCC 29799</strain>
    </source>
</reference>
<dbReference type="SUPFAM" id="SSF52058">
    <property type="entry name" value="L domain-like"/>
    <property type="match status" value="1"/>
</dbReference>
<protein>
    <submittedName>
        <fullName evidence="5">Putative internalin-J</fullName>
    </submittedName>
</protein>
<dbReference type="STRING" id="411467.BACCAP_01968"/>
<dbReference type="GO" id="GO:0035591">
    <property type="term" value="F:signaling adaptor activity"/>
    <property type="evidence" value="ECO:0007669"/>
    <property type="project" value="TreeGrafter"/>
</dbReference>
<evidence type="ECO:0000313" key="6">
    <source>
        <dbReference type="Proteomes" id="UP000003639"/>
    </source>
</evidence>
<dbReference type="Proteomes" id="UP000003639">
    <property type="component" value="Unassembled WGS sequence"/>
</dbReference>
<dbReference type="InterPro" id="IPR013378">
    <property type="entry name" value="InlB-like_B-rpt"/>
</dbReference>
<evidence type="ECO:0000256" key="4">
    <source>
        <dbReference type="SAM" id="MobiDB-lite"/>
    </source>
</evidence>
<sequence>MPATALAVMQPRTYVGDVNITEVFRDQKFQAWLLKSSNLGGVGADGILTEEERQSVTELNLSGLGLTSLEGLEVFPNLQTLYCSNNQLTSLDLSQNMNLKRLNCSFNRIAKLDLTGHSELISLNCEMNLLTSLTLTGCTDLLSMYCRNNLLTSLDLTDNTKLVFIETFDNHLTSIDVSKLEDLTFLHIDHNRLTELDMSYNTKLQGGGFVARNNFMEKIYLPNQPGLIVYLDDYEEQDPIDGHDRAAWFLDPEFQTPAPAELEAAGQTLYSRRIPNKYTIYFSANGGNGSIAGVSAQWDSKVTLPESTSLKRYGYTFSKWNTQPRGDGTDYADGAEVLNLAGRKTDGDRITLYAQWAPNQYTIQLNPNGGEGEVKTMTATYGQNVTLEANTFTKEGKEFAGWATTSSGPVRYADEAQVQSLTGEAGGVVKSLCGVENAPQRDSEALSGESGDSVQDIQ</sequence>
<comment type="subcellular location">
    <subcellularLocation>
        <location evidence="1">Cell envelope</location>
    </subcellularLocation>
</comment>
<dbReference type="AlphaFoldDB" id="A6NUT4"/>
<dbReference type="GO" id="GO:0030313">
    <property type="term" value="C:cell envelope"/>
    <property type="evidence" value="ECO:0007669"/>
    <property type="project" value="UniProtKB-SubCell"/>
</dbReference>
<evidence type="ECO:0000256" key="1">
    <source>
        <dbReference type="ARBA" id="ARBA00004196"/>
    </source>
</evidence>
<dbReference type="PROSITE" id="PS51450">
    <property type="entry name" value="LRR"/>
    <property type="match status" value="1"/>
</dbReference>
<keyword evidence="3" id="KW-0677">Repeat</keyword>
<organism evidence="5 6">
    <name type="scientific">Pseudoflavonifractor capillosus ATCC 29799</name>
    <dbReference type="NCBI Taxonomy" id="411467"/>
    <lineage>
        <taxon>Bacteria</taxon>
        <taxon>Bacillati</taxon>
        <taxon>Bacillota</taxon>
        <taxon>Clostridia</taxon>
        <taxon>Eubacteriales</taxon>
        <taxon>Oscillospiraceae</taxon>
        <taxon>Pseudoflavonifractor</taxon>
    </lineage>
</organism>
<dbReference type="PANTHER" id="PTHR47566:SF1">
    <property type="entry name" value="PROTEIN NUD1"/>
    <property type="match status" value="1"/>
</dbReference>
<dbReference type="OrthoDB" id="1814521at2"/>
<dbReference type="InterPro" id="IPR001611">
    <property type="entry name" value="Leu-rich_rpt"/>
</dbReference>
<dbReference type="Gene3D" id="2.60.40.4270">
    <property type="entry name" value="Listeria-Bacteroides repeat domain"/>
    <property type="match status" value="2"/>
</dbReference>
<proteinExistence type="predicted"/>
<name>A6NUT4_9FIRM</name>
<dbReference type="EMBL" id="AAXG02000012">
    <property type="protein sequence ID" value="EDN00135.1"/>
    <property type="molecule type" value="Genomic_DNA"/>
</dbReference>
<dbReference type="InterPro" id="IPR052574">
    <property type="entry name" value="CDIRP"/>
</dbReference>
<dbReference type="InterPro" id="IPR042229">
    <property type="entry name" value="Listeria/Bacterioides_rpt_sf"/>
</dbReference>
<dbReference type="PANTHER" id="PTHR47566">
    <property type="match status" value="1"/>
</dbReference>
<comment type="caution">
    <text evidence="5">The sequence shown here is derived from an EMBL/GenBank/DDBJ whole genome shotgun (WGS) entry which is preliminary data.</text>
</comment>
<dbReference type="eggNOG" id="COG3209">
    <property type="taxonomic scope" value="Bacteria"/>
</dbReference>
<dbReference type="InterPro" id="IPR032675">
    <property type="entry name" value="LRR_dom_sf"/>
</dbReference>
<evidence type="ECO:0000256" key="3">
    <source>
        <dbReference type="ARBA" id="ARBA00022737"/>
    </source>
</evidence>
<reference evidence="5 6" key="2">
    <citation type="submission" date="2007-06" db="EMBL/GenBank/DDBJ databases">
        <title>Draft genome sequence of Pseudoflavonifractor capillosus ATCC 29799.</title>
        <authorList>
            <person name="Sudarsanam P."/>
            <person name="Ley R."/>
            <person name="Guruge J."/>
            <person name="Turnbaugh P.J."/>
            <person name="Mahowald M."/>
            <person name="Liep D."/>
            <person name="Gordon J."/>
        </authorList>
    </citation>
    <scope>NUCLEOTIDE SEQUENCE [LARGE SCALE GENOMIC DNA]</scope>
    <source>
        <strain evidence="5 6">ATCC 29799</strain>
    </source>
</reference>
<dbReference type="Gene3D" id="3.80.10.10">
    <property type="entry name" value="Ribonuclease Inhibitor"/>
    <property type="match status" value="1"/>
</dbReference>
<dbReference type="Pfam" id="PF12799">
    <property type="entry name" value="LRR_4"/>
    <property type="match status" value="1"/>
</dbReference>
<evidence type="ECO:0000313" key="5">
    <source>
        <dbReference type="EMBL" id="EDN00135.1"/>
    </source>
</evidence>